<dbReference type="Proteomes" id="UP000593575">
    <property type="component" value="Unassembled WGS sequence"/>
</dbReference>
<comment type="caution">
    <text evidence="1">The sequence shown here is derived from an EMBL/GenBank/DDBJ whole genome shotgun (WGS) entry which is preliminary data.</text>
</comment>
<proteinExistence type="predicted"/>
<evidence type="ECO:0000313" key="1">
    <source>
        <dbReference type="EMBL" id="MBA0828511.1"/>
    </source>
</evidence>
<keyword evidence="2" id="KW-1185">Reference proteome</keyword>
<gene>
    <name evidence="1" type="ORF">Goarm_013183</name>
</gene>
<evidence type="ECO:0000313" key="2">
    <source>
        <dbReference type="Proteomes" id="UP000593575"/>
    </source>
</evidence>
<sequence>MMLLFVYRGGSVVAKSLEVIISTLMWSITTMGILSV</sequence>
<dbReference type="EMBL" id="JABFAE010000005">
    <property type="protein sequence ID" value="MBA0828511.1"/>
    <property type="molecule type" value="Genomic_DNA"/>
</dbReference>
<reference evidence="1 2" key="1">
    <citation type="journal article" date="2019" name="Genome Biol. Evol.">
        <title>Insights into the evolution of the New World diploid cottons (Gossypium, subgenus Houzingenia) based on genome sequencing.</title>
        <authorList>
            <person name="Grover C.E."/>
            <person name="Arick M.A. 2nd"/>
            <person name="Thrash A."/>
            <person name="Conover J.L."/>
            <person name="Sanders W.S."/>
            <person name="Peterson D.G."/>
            <person name="Frelichowski J.E."/>
            <person name="Scheffler J.A."/>
            <person name="Scheffler B.E."/>
            <person name="Wendel J.F."/>
        </authorList>
    </citation>
    <scope>NUCLEOTIDE SEQUENCE [LARGE SCALE GENOMIC DNA]</scope>
    <source>
        <strain evidence="1">6</strain>
        <tissue evidence="1">Leaf</tissue>
    </source>
</reference>
<organism evidence="1 2">
    <name type="scientific">Gossypium armourianum</name>
    <dbReference type="NCBI Taxonomy" id="34283"/>
    <lineage>
        <taxon>Eukaryota</taxon>
        <taxon>Viridiplantae</taxon>
        <taxon>Streptophyta</taxon>
        <taxon>Embryophyta</taxon>
        <taxon>Tracheophyta</taxon>
        <taxon>Spermatophyta</taxon>
        <taxon>Magnoliopsida</taxon>
        <taxon>eudicotyledons</taxon>
        <taxon>Gunneridae</taxon>
        <taxon>Pentapetalae</taxon>
        <taxon>rosids</taxon>
        <taxon>malvids</taxon>
        <taxon>Malvales</taxon>
        <taxon>Malvaceae</taxon>
        <taxon>Malvoideae</taxon>
        <taxon>Gossypium</taxon>
    </lineage>
</organism>
<protein>
    <submittedName>
        <fullName evidence="1">Uncharacterized protein</fullName>
    </submittedName>
</protein>
<name>A0A7J9J299_9ROSI</name>
<accession>A0A7J9J299</accession>
<dbReference type="AlphaFoldDB" id="A0A7J9J299"/>